<dbReference type="PANTHER" id="PTHR42693">
    <property type="entry name" value="ARYLSULFATASE FAMILY MEMBER"/>
    <property type="match status" value="1"/>
</dbReference>
<evidence type="ECO:0000256" key="1">
    <source>
        <dbReference type="ARBA" id="ARBA00008779"/>
    </source>
</evidence>
<dbReference type="PANTHER" id="PTHR42693:SF53">
    <property type="entry name" value="ENDO-4-O-SULFATASE"/>
    <property type="match status" value="1"/>
</dbReference>
<sequence length="229" mass="25685">VTQLDYEFGRLVSTIDDMGDGDDTFIMFTSDNGPETLNRYPGAWRSHGSPGPLRGMKLTMWEGGYRVPGIVRWPKKVEAGQVSHEPICGVDVLPTLCELAGAEVPTDRPIDGASIYPALEARPLDRSVPLHWHYFNAMDWPKASLRDGDWKIVGMPASQYEQRVGGGFEPEKSNLIKQLTLDSFELYNLRHDLSESTDLSEQEPKRLKTMAAKLTRLHEEVKAESPSWA</sequence>
<dbReference type="GO" id="GO:0004065">
    <property type="term" value="F:arylsulfatase activity"/>
    <property type="evidence" value="ECO:0007669"/>
    <property type="project" value="TreeGrafter"/>
</dbReference>
<feature type="non-terminal residue" evidence="4">
    <location>
        <position position="1"/>
    </location>
</feature>
<evidence type="ECO:0000313" key="4">
    <source>
        <dbReference type="EMBL" id="GAF93303.1"/>
    </source>
</evidence>
<proteinExistence type="inferred from homology"/>
<dbReference type="InterPro" id="IPR050738">
    <property type="entry name" value="Sulfatase"/>
</dbReference>
<dbReference type="SUPFAM" id="SSF53649">
    <property type="entry name" value="Alkaline phosphatase-like"/>
    <property type="match status" value="1"/>
</dbReference>
<evidence type="ECO:0000259" key="3">
    <source>
        <dbReference type="Pfam" id="PF00884"/>
    </source>
</evidence>
<dbReference type="EMBL" id="BARS01019655">
    <property type="protein sequence ID" value="GAF93303.1"/>
    <property type="molecule type" value="Genomic_DNA"/>
</dbReference>
<dbReference type="AlphaFoldDB" id="X0TIC1"/>
<comment type="caution">
    <text evidence="4">The sequence shown here is derived from an EMBL/GenBank/DDBJ whole genome shotgun (WGS) entry which is preliminary data.</text>
</comment>
<reference evidence="4" key="1">
    <citation type="journal article" date="2014" name="Front. Microbiol.">
        <title>High frequency of phylogenetically diverse reductive dehalogenase-homologous genes in deep subseafloor sedimentary metagenomes.</title>
        <authorList>
            <person name="Kawai M."/>
            <person name="Futagami T."/>
            <person name="Toyoda A."/>
            <person name="Takaki Y."/>
            <person name="Nishi S."/>
            <person name="Hori S."/>
            <person name="Arai W."/>
            <person name="Tsubouchi T."/>
            <person name="Morono Y."/>
            <person name="Uchiyama I."/>
            <person name="Ito T."/>
            <person name="Fujiyama A."/>
            <person name="Inagaki F."/>
            <person name="Takami H."/>
        </authorList>
    </citation>
    <scope>NUCLEOTIDE SEQUENCE</scope>
    <source>
        <strain evidence="4">Expedition CK06-06</strain>
    </source>
</reference>
<evidence type="ECO:0000256" key="2">
    <source>
        <dbReference type="ARBA" id="ARBA00022801"/>
    </source>
</evidence>
<dbReference type="Pfam" id="PF00884">
    <property type="entry name" value="Sulfatase"/>
    <property type="match status" value="1"/>
</dbReference>
<dbReference type="InterPro" id="IPR017850">
    <property type="entry name" value="Alkaline_phosphatase_core_sf"/>
</dbReference>
<organism evidence="4">
    <name type="scientific">marine sediment metagenome</name>
    <dbReference type="NCBI Taxonomy" id="412755"/>
    <lineage>
        <taxon>unclassified sequences</taxon>
        <taxon>metagenomes</taxon>
        <taxon>ecological metagenomes</taxon>
    </lineage>
</organism>
<keyword evidence="2" id="KW-0378">Hydrolase</keyword>
<protein>
    <recommendedName>
        <fullName evidence="3">Sulfatase N-terminal domain-containing protein</fullName>
    </recommendedName>
</protein>
<dbReference type="Gene3D" id="3.30.1120.10">
    <property type="match status" value="1"/>
</dbReference>
<feature type="domain" description="Sulfatase N-terminal" evidence="3">
    <location>
        <begin position="1"/>
        <end position="102"/>
    </location>
</feature>
<dbReference type="InterPro" id="IPR000917">
    <property type="entry name" value="Sulfatase_N"/>
</dbReference>
<dbReference type="Gene3D" id="3.40.720.10">
    <property type="entry name" value="Alkaline Phosphatase, subunit A"/>
    <property type="match status" value="1"/>
</dbReference>
<comment type="similarity">
    <text evidence="1">Belongs to the sulfatase family.</text>
</comment>
<name>X0TIC1_9ZZZZ</name>
<gene>
    <name evidence="4" type="ORF">S01H1_31813</name>
</gene>
<accession>X0TIC1</accession>